<keyword evidence="7" id="KW-1185">Reference proteome</keyword>
<name>A0A848KAN6_9NOCA</name>
<dbReference type="InterPro" id="IPR036291">
    <property type="entry name" value="NAD(P)-bd_dom_sf"/>
</dbReference>
<feature type="domain" description="NAD-glutamate dehydrogenase catalytic" evidence="1">
    <location>
        <begin position="741"/>
        <end position="1240"/>
    </location>
</feature>
<dbReference type="Pfam" id="PF21076">
    <property type="entry name" value="GDH_ACT2"/>
    <property type="match status" value="1"/>
</dbReference>
<dbReference type="Pfam" id="PF21073">
    <property type="entry name" value="GDH_HM1"/>
    <property type="match status" value="1"/>
</dbReference>
<dbReference type="InterPro" id="IPR049056">
    <property type="entry name" value="NAD_Glu_DH_HM3"/>
</dbReference>
<evidence type="ECO:0000259" key="5">
    <source>
        <dbReference type="Pfam" id="PF21077"/>
    </source>
</evidence>
<dbReference type="InterPro" id="IPR049062">
    <property type="entry name" value="NAD_Glu_DH_ACT2"/>
</dbReference>
<dbReference type="Pfam" id="PF21079">
    <property type="entry name" value="GDH_HM2"/>
    <property type="match status" value="1"/>
</dbReference>
<organism evidence="6 7">
    <name type="scientific">Antrihabitans stalactiti</name>
    <dbReference type="NCBI Taxonomy" id="2584121"/>
    <lineage>
        <taxon>Bacteria</taxon>
        <taxon>Bacillati</taxon>
        <taxon>Actinomycetota</taxon>
        <taxon>Actinomycetes</taxon>
        <taxon>Mycobacteriales</taxon>
        <taxon>Nocardiaceae</taxon>
        <taxon>Antrihabitans</taxon>
    </lineage>
</organism>
<evidence type="ECO:0000259" key="4">
    <source>
        <dbReference type="Pfam" id="PF21076"/>
    </source>
</evidence>
<comment type="caution">
    <text evidence="6">The sequence shown here is derived from an EMBL/GenBank/DDBJ whole genome shotgun (WGS) entry which is preliminary data.</text>
</comment>
<dbReference type="Pfam" id="PF21075">
    <property type="entry name" value="GDH_ACT1"/>
    <property type="match status" value="1"/>
</dbReference>
<dbReference type="InterPro" id="IPR046346">
    <property type="entry name" value="Aminoacid_DH-like_N_sf"/>
</dbReference>
<dbReference type="GO" id="GO:0004069">
    <property type="term" value="F:L-aspartate:2-oxoglutarate aminotransferase activity"/>
    <property type="evidence" value="ECO:0007669"/>
    <property type="project" value="InterPro"/>
</dbReference>
<reference evidence="6 7" key="1">
    <citation type="submission" date="2019-05" db="EMBL/GenBank/DDBJ databases">
        <authorList>
            <person name="Lee S.D."/>
        </authorList>
    </citation>
    <scope>NUCLEOTIDE SEQUENCE [LARGE SCALE GENOMIC DNA]</scope>
    <source>
        <strain evidence="6 7">YC2-7</strain>
    </source>
</reference>
<proteinExistence type="predicted"/>
<dbReference type="InterPro" id="IPR024727">
    <property type="entry name" value="NAD_Glu_DH_N_ACT1"/>
</dbReference>
<dbReference type="PANTHER" id="PTHR43403:SF1">
    <property type="entry name" value="NAD-SPECIFIC GLUTAMATE DEHYDROGENASE"/>
    <property type="match status" value="1"/>
</dbReference>
<dbReference type="GO" id="GO:0004352">
    <property type="term" value="F:glutamate dehydrogenase (NAD+) activity"/>
    <property type="evidence" value="ECO:0007669"/>
    <property type="project" value="InterPro"/>
</dbReference>
<dbReference type="Pfam" id="PF21074">
    <property type="entry name" value="GDH_C"/>
    <property type="match status" value="1"/>
</dbReference>
<dbReference type="Pfam" id="PF21078">
    <property type="entry name" value="GDH_HM3"/>
    <property type="match status" value="1"/>
</dbReference>
<dbReference type="SUPFAM" id="SSF53223">
    <property type="entry name" value="Aminoacid dehydrogenase-like, N-terminal domain"/>
    <property type="match status" value="1"/>
</dbReference>
<dbReference type="Pfam" id="PF05088">
    <property type="entry name" value="Bac_GDH_CD"/>
    <property type="match status" value="1"/>
</dbReference>
<dbReference type="InterPro" id="IPR028971">
    <property type="entry name" value="NAD-GDH_cat"/>
</dbReference>
<dbReference type="InterPro" id="IPR049058">
    <property type="entry name" value="NAD_Glu_DH_HM2"/>
</dbReference>
<feature type="domain" description="NAD-glutamate dehydrogenase ACT2" evidence="4">
    <location>
        <begin position="398"/>
        <end position="491"/>
    </location>
</feature>
<feature type="domain" description="NAD-specific glutamate dehydrogenase C-terminal" evidence="2">
    <location>
        <begin position="1286"/>
        <end position="1621"/>
    </location>
</feature>
<dbReference type="InterPro" id="IPR049064">
    <property type="entry name" value="NAD_Glu_DH_ACT3"/>
</dbReference>
<dbReference type="InterPro" id="IPR049059">
    <property type="entry name" value="NAD_Glu_DH_HM1"/>
</dbReference>
<evidence type="ECO:0000259" key="1">
    <source>
        <dbReference type="Pfam" id="PF05088"/>
    </source>
</evidence>
<dbReference type="SUPFAM" id="SSF51735">
    <property type="entry name" value="NAD(P)-binding Rossmann-fold domains"/>
    <property type="match status" value="1"/>
</dbReference>
<evidence type="ECO:0000313" key="7">
    <source>
        <dbReference type="Proteomes" id="UP000535543"/>
    </source>
</evidence>
<evidence type="ECO:0000259" key="3">
    <source>
        <dbReference type="Pfam" id="PF21075"/>
    </source>
</evidence>
<protein>
    <submittedName>
        <fullName evidence="6">NAD-glutamate dehydrogenase</fullName>
    </submittedName>
</protein>
<dbReference type="EMBL" id="VCQU01000002">
    <property type="protein sequence ID" value="NMN94528.1"/>
    <property type="molecule type" value="Genomic_DNA"/>
</dbReference>
<dbReference type="Pfam" id="PF21077">
    <property type="entry name" value="GDH_ACT3"/>
    <property type="match status" value="1"/>
</dbReference>
<evidence type="ECO:0000313" key="6">
    <source>
        <dbReference type="EMBL" id="NMN94528.1"/>
    </source>
</evidence>
<dbReference type="InterPro" id="IPR048381">
    <property type="entry name" value="GDH_C"/>
</dbReference>
<accession>A0A848KAN6</accession>
<dbReference type="InterPro" id="IPR007780">
    <property type="entry name" value="NAD_Glu_DH_bac"/>
</dbReference>
<dbReference type="PANTHER" id="PTHR43403">
    <property type="entry name" value="NAD-SPECIFIC GLUTAMATE DEHYDROGENASE"/>
    <property type="match status" value="1"/>
</dbReference>
<sequence length="1635" mass="180126">MTASPGLFDTEWAAGLPEGLRADVETVESAYFRHVDAGDADCAIAGTSAAVFRRHVELAMVRPPGQAVWRIYRPDDGNEIGAAVQIVNDDMPLLVESVTAMLGRLGVSLSEVIHPIFDVWRDADHRLTHVTPYDVDKHGADDRKQESWMHLQLHPSTDAALLDKIEGMVGDVLADVRQVVDDTEAMRVVQNDLADELDRVADWGSPRFVGDDLTDAANLLRWLAEGHYTVLGYSRYGLTGTGDNLRENAVPGTQLGVLRSEVLERAEVEIPVPQASDRRPLLTLTQGSVPATVHRSVYPYFVGVSTFDNAGEVTGEHLFVGVFTVTALHENVLDIPVIERRVRTVIDRAGFDISSFSGQAMLEVIQSFPRTELFSSDADTLFRTTSSVLNVGLRRQVRLFLREDSLDRFVSCLVYLPRDRYTTRVRLEMQDILVRELGGSTIEYSARVTESDLANVHFTVRRPPGAAPVESSESNRLRIQELLAQASRTWDDYLSDEVSATPSVVPALAQQYADAFPEAYKQDFEPRRALADIARLEALREGAIDLHLYRDEEADKGYWRFSLFIGGAGVSLSQVLPVLQSLGVEVLDERPYRIALADGPERWIYDFGIVATPELLRGSLDQNMDASLVESDGEAGAAALDLQTRFTDTFSAVWFGLAEADSFNELVLRSGVQWREVAVLRAYAKYLRQAGFPYSHANIARVLLSNPQTSRSLVQLFSAHFDPASASAEQAAALDKMVCGKIDEVVSLDADRILRAILGLIRATLRTNYYVVDSEGAERPYLSFKVEPREIAELPKPRPMFEVFVYSPRVEGVHLRFGPVARGGLRWSDRQEDFRTEILGLVKAQAVKNAVIVPVGAKGGFVMKNPPRPTDDDAADRQAFRDEGVACYRLFISGLLDITDNVDRASGKVVPPDRVVRRDGDDSYLVVAADKGTATFSDIANDVAKQYGFWLGDAFASGGSAGYDHKAMGITAKGAWEAVKRHFREMGIDTQSQEFRVVGIGDMSGDVFGNGMLLSPHIRLVAAFDHRHIFLDPNPVAASSFAERQRIYALPRSSWADYDTSLISEGGGVYDKTVKAVPISPQVREALGLADDVVSMSPPELVKAILLAPVDLLWNGGIGTYVKSSTESNADVGDKANDPVRVNGKDLRVKVIGEGGNLGATALGRIEFCQNGGHMNTDALDNSAGVDCSDHEVNIKIMLDRLVGSGDLAAADRNPLLASMTDEVSRLVLDDNVAQNFLMGIARRDSSRLLSVHRRVISELEAHRGLDRDLEALPSEAELARRDQEGKGLVSPELANLMAHVKLSLKQDLLATELPDMEVFARRLPSYFPTPLQEQFGKAIKSHPLRREIVTTMVVNETVDYGGITYAFRLMEEAGATSTDSVRAYAAAVEIFDLRTLWKQIRALNLSAEIIDELELESKRTLDRASRWLLMNRPQPIAVGAEINRYSRGLREFGPKVPAWLEGRRPGNREDRAQRLAEAGAPLELAQRVYGLLDLFPLLDILDIADISDREGDEVGSLYYALDAHLGIDWLLNAVTGLARGDRWHALARLALRDDLYSSIRSLTFDVLASGEPDESAEEKIEYWESTNQSRLGRARTALTEIVESGTQDLATLSVAARQVRSMVSGVGSQSEGSR</sequence>
<evidence type="ECO:0000259" key="2">
    <source>
        <dbReference type="Pfam" id="PF21074"/>
    </source>
</evidence>
<gene>
    <name evidence="6" type="ORF">FGL95_05680</name>
</gene>
<dbReference type="Proteomes" id="UP000535543">
    <property type="component" value="Unassembled WGS sequence"/>
</dbReference>
<dbReference type="GO" id="GO:0006538">
    <property type="term" value="P:L-glutamate catabolic process"/>
    <property type="evidence" value="ECO:0007669"/>
    <property type="project" value="InterPro"/>
</dbReference>
<feature type="domain" description="NAD-glutamate dehydrogenase ACT3" evidence="5">
    <location>
        <begin position="544"/>
        <end position="613"/>
    </location>
</feature>
<reference evidence="6 7" key="2">
    <citation type="submission" date="2020-06" db="EMBL/GenBank/DDBJ databases">
        <title>Antribacter stalactiti gen. nov., sp. nov., a new member of the family Nacardiaceae isolated from a cave.</title>
        <authorList>
            <person name="Kim I.S."/>
        </authorList>
    </citation>
    <scope>NUCLEOTIDE SEQUENCE [LARGE SCALE GENOMIC DNA]</scope>
    <source>
        <strain evidence="6 7">YC2-7</strain>
    </source>
</reference>
<feature type="domain" description="NAD-glutamate dehydrogenase N-terminal ACT1" evidence="3">
    <location>
        <begin position="30"/>
        <end position="166"/>
    </location>
</feature>
<dbReference type="RefSeq" id="WP_169585287.1">
    <property type="nucleotide sequence ID" value="NZ_VCQU01000002.1"/>
</dbReference>
<dbReference type="PIRSF" id="PIRSF036761">
    <property type="entry name" value="GDH_Mll4104"/>
    <property type="match status" value="1"/>
</dbReference>